<protein>
    <recommendedName>
        <fullName evidence="2">DUF7064 domain-containing protein</fullName>
    </recommendedName>
</protein>
<dbReference type="OrthoDB" id="5798273at2759"/>
<dbReference type="InterPro" id="IPR055492">
    <property type="entry name" value="DUF7064"/>
</dbReference>
<evidence type="ECO:0000313" key="3">
    <source>
        <dbReference type="EMBL" id="CAD7241465.1"/>
    </source>
</evidence>
<feature type="signal peptide" evidence="1">
    <location>
        <begin position="1"/>
        <end position="17"/>
    </location>
</feature>
<accession>A0A7R8X849</accession>
<evidence type="ECO:0000259" key="2">
    <source>
        <dbReference type="Pfam" id="PF23212"/>
    </source>
</evidence>
<keyword evidence="1" id="KW-0732">Signal</keyword>
<feature type="domain" description="DUF7064" evidence="2">
    <location>
        <begin position="271"/>
        <end position="393"/>
    </location>
</feature>
<keyword evidence="4" id="KW-1185">Reference proteome</keyword>
<gene>
    <name evidence="3" type="ORF">DSTB1V02_LOCUS1454</name>
</gene>
<feature type="chain" id="PRO_5036209072" description="DUF7064 domain-containing protein" evidence="1">
    <location>
        <begin position="18"/>
        <end position="403"/>
    </location>
</feature>
<dbReference type="PANTHER" id="PTHR34717">
    <property type="entry name" value="EG:BACR7A4.20 PROTEIN"/>
    <property type="match status" value="1"/>
</dbReference>
<proteinExistence type="predicted"/>
<dbReference type="PANTHER" id="PTHR34717:SF1">
    <property type="entry name" value="EG:BACR7A4.20 PROTEIN"/>
    <property type="match status" value="1"/>
</dbReference>
<dbReference type="Proteomes" id="UP000677054">
    <property type="component" value="Unassembled WGS sequence"/>
</dbReference>
<reference evidence="3" key="1">
    <citation type="submission" date="2020-11" db="EMBL/GenBank/DDBJ databases">
        <authorList>
            <person name="Tran Van P."/>
        </authorList>
    </citation>
    <scope>NUCLEOTIDE SEQUENCE</scope>
</reference>
<organism evidence="3">
    <name type="scientific">Darwinula stevensoni</name>
    <dbReference type="NCBI Taxonomy" id="69355"/>
    <lineage>
        <taxon>Eukaryota</taxon>
        <taxon>Metazoa</taxon>
        <taxon>Ecdysozoa</taxon>
        <taxon>Arthropoda</taxon>
        <taxon>Crustacea</taxon>
        <taxon>Oligostraca</taxon>
        <taxon>Ostracoda</taxon>
        <taxon>Podocopa</taxon>
        <taxon>Podocopida</taxon>
        <taxon>Darwinulocopina</taxon>
        <taxon>Darwinuloidea</taxon>
        <taxon>Darwinulidae</taxon>
        <taxon>Darwinula</taxon>
    </lineage>
</organism>
<dbReference type="EMBL" id="CAJPEV010000137">
    <property type="protein sequence ID" value="CAG0881202.1"/>
    <property type="molecule type" value="Genomic_DNA"/>
</dbReference>
<evidence type="ECO:0000256" key="1">
    <source>
        <dbReference type="SAM" id="SignalP"/>
    </source>
</evidence>
<evidence type="ECO:0000313" key="4">
    <source>
        <dbReference type="Proteomes" id="UP000677054"/>
    </source>
</evidence>
<dbReference type="Pfam" id="PF23212">
    <property type="entry name" value="DUF7064"/>
    <property type="match status" value="1"/>
</dbReference>
<sequence length="403" mass="46225">MGFLYNLLLIFVGVILYHVFKRNPRPIFGVYQRPGKWFYVKVLLFRFLLWLRKNRNKKECGDAVGYGVKSKSSPELMDCLQPLSNHPKAIDAVYFSSANEEGYYMVGAAARRPKGVINGFLYLRIPGLGLLESPKLPDTTLHINTEAGDEKDQYGAEGLLFTSIEPMKRWGIRYQGPMKLGGKEVEVDLKGEWSSKLTYFDFDTDMSPGALSRSMAREPWSREYFQRLKEAHQTHYEQIGRIEGTVLVSGKEYTLHLDSMRDHSYAEKREWSYLHRYGFHTFYLEDGTKGNVGIVSQPVTCSVLELGYIYTREGKLVPVDSVDLPLWQHGEGGTPPNDYAFIFFAGGMRYEMQVKVIEAPEFFIAAEREARVVERMATFTCNGLQGWGVAEWEYRNKSKKDLV</sequence>
<name>A0A7R8X849_9CRUS</name>
<dbReference type="EMBL" id="LR899654">
    <property type="protein sequence ID" value="CAD7241465.1"/>
    <property type="molecule type" value="Genomic_DNA"/>
</dbReference>
<dbReference type="AlphaFoldDB" id="A0A7R8X849"/>